<feature type="chain" id="PRO_5012272247" description="DUF1850 domain-containing protein" evidence="1">
    <location>
        <begin position="16"/>
        <end position="125"/>
    </location>
</feature>
<accession>A0A1B2EEJ7</accession>
<dbReference type="KEGG" id="moc:BB934_09170"/>
<dbReference type="Pfam" id="PF08905">
    <property type="entry name" value="DUF1850"/>
    <property type="match status" value="1"/>
</dbReference>
<sequence length="125" mass="13647">MICLLAGSTIAPLMAGAITLAWTHSVEKIVWEEDWRSTPAGLELVEARVRGFGAGMEPPPEARLVNGVWSWRPNLPPQAQVIMRRSGGTADWRICIAGQCRPMEAYVPPAADPVVMKICEGVRQP</sequence>
<dbReference type="RefSeq" id="WP_099509372.1">
    <property type="nucleotide sequence ID" value="NZ_CP016616.1"/>
</dbReference>
<protein>
    <recommendedName>
        <fullName evidence="3">DUF1850 domain-containing protein</fullName>
    </recommendedName>
</protein>
<evidence type="ECO:0008006" key="3">
    <source>
        <dbReference type="Google" id="ProtNLM"/>
    </source>
</evidence>
<keyword evidence="1" id="KW-0732">Signal</keyword>
<reference evidence="2" key="1">
    <citation type="submission" date="2016-07" db="EMBL/GenBank/DDBJ databases">
        <title>Microvirga ossetica sp. nov. a new species of rhizobia isolated from root nodules of the legume species Vicia alpestris Steven originated from North Ossetia region in the Caucasus.</title>
        <authorList>
            <person name="Safronova V.I."/>
            <person name="Kuznetsova I.G."/>
            <person name="Sazanova A.L."/>
            <person name="Belimov A."/>
            <person name="Andronov E."/>
            <person name="Osledkin Y.S."/>
            <person name="Onishchuk O.P."/>
            <person name="Kurchak O.N."/>
            <person name="Shaposhnikov A.I."/>
            <person name="Willems A."/>
            <person name="Tikhonovich I.A."/>
        </authorList>
    </citation>
    <scope>NUCLEOTIDE SEQUENCE [LARGE SCALE GENOMIC DNA]</scope>
    <source>
        <strain evidence="2">V5/3M</strain>
    </source>
</reference>
<dbReference type="OrthoDB" id="5298197at2"/>
<feature type="signal peptide" evidence="1">
    <location>
        <begin position="1"/>
        <end position="15"/>
    </location>
</feature>
<name>A0A1B2EEJ7_9HYPH</name>
<dbReference type="EMBL" id="CP016616">
    <property type="protein sequence ID" value="ANY78383.1"/>
    <property type="molecule type" value="Genomic_DNA"/>
</dbReference>
<evidence type="ECO:0000313" key="2">
    <source>
        <dbReference type="EMBL" id="ANY78383.1"/>
    </source>
</evidence>
<proteinExistence type="predicted"/>
<dbReference type="InterPro" id="IPR015001">
    <property type="entry name" value="DUF1850"/>
</dbReference>
<gene>
    <name evidence="2" type="ORF">BB934_09170</name>
</gene>
<evidence type="ECO:0000256" key="1">
    <source>
        <dbReference type="SAM" id="SignalP"/>
    </source>
</evidence>
<organism evidence="2">
    <name type="scientific">Microvirga ossetica</name>
    <dbReference type="NCBI Taxonomy" id="1882682"/>
    <lineage>
        <taxon>Bacteria</taxon>
        <taxon>Pseudomonadati</taxon>
        <taxon>Pseudomonadota</taxon>
        <taxon>Alphaproteobacteria</taxon>
        <taxon>Hyphomicrobiales</taxon>
        <taxon>Methylobacteriaceae</taxon>
        <taxon>Microvirga</taxon>
    </lineage>
</organism>
<dbReference type="AlphaFoldDB" id="A0A1B2EEJ7"/>